<accession>A0ACB8DE21</accession>
<evidence type="ECO:0000313" key="2">
    <source>
        <dbReference type="Proteomes" id="UP000821865"/>
    </source>
</evidence>
<protein>
    <submittedName>
        <fullName evidence="1">Uncharacterized protein</fullName>
    </submittedName>
</protein>
<gene>
    <name evidence="1" type="ORF">HPB49_014983</name>
</gene>
<name>A0ACB8DE21_DERSI</name>
<comment type="caution">
    <text evidence="1">The sequence shown here is derived from an EMBL/GenBank/DDBJ whole genome shotgun (WGS) entry which is preliminary data.</text>
</comment>
<sequence>MTHAGDVDENPNEDTQWNDVLRQKGILPPKKEAEKTFTEDEIVNIVDSTVREKLNGAEKAMGDMTLEELEELEDEEDERVLLEYRQKRLAEIQATMQKSRYGDVRDISADDYVEQVNKAGEGVWVVLHLYKPGIPYCTLINQHLNQLAPKFRMTKFLRSVSSNCIPNYPDHNLPTIFVYRDGQLKKQFVGPDVFGGMKLKVDELEWMLAEVGAVETDLEEDPRPKTRDVLLSTLKANYDDANDW</sequence>
<reference evidence="1" key="1">
    <citation type="submission" date="2020-05" db="EMBL/GenBank/DDBJ databases">
        <title>Large-scale comparative analyses of tick genomes elucidate their genetic diversity and vector capacities.</title>
        <authorList>
            <person name="Jia N."/>
            <person name="Wang J."/>
            <person name="Shi W."/>
            <person name="Du L."/>
            <person name="Sun Y."/>
            <person name="Zhan W."/>
            <person name="Jiang J."/>
            <person name="Wang Q."/>
            <person name="Zhang B."/>
            <person name="Ji P."/>
            <person name="Sakyi L.B."/>
            <person name="Cui X."/>
            <person name="Yuan T."/>
            <person name="Jiang B."/>
            <person name="Yang W."/>
            <person name="Lam T.T.-Y."/>
            <person name="Chang Q."/>
            <person name="Ding S."/>
            <person name="Wang X."/>
            <person name="Zhu J."/>
            <person name="Ruan X."/>
            <person name="Zhao L."/>
            <person name="Wei J."/>
            <person name="Que T."/>
            <person name="Du C."/>
            <person name="Cheng J."/>
            <person name="Dai P."/>
            <person name="Han X."/>
            <person name="Huang E."/>
            <person name="Gao Y."/>
            <person name="Liu J."/>
            <person name="Shao H."/>
            <person name="Ye R."/>
            <person name="Li L."/>
            <person name="Wei W."/>
            <person name="Wang X."/>
            <person name="Wang C."/>
            <person name="Yang T."/>
            <person name="Huo Q."/>
            <person name="Li W."/>
            <person name="Guo W."/>
            <person name="Chen H."/>
            <person name="Zhou L."/>
            <person name="Ni X."/>
            <person name="Tian J."/>
            <person name="Zhou Y."/>
            <person name="Sheng Y."/>
            <person name="Liu T."/>
            <person name="Pan Y."/>
            <person name="Xia L."/>
            <person name="Li J."/>
            <person name="Zhao F."/>
            <person name="Cao W."/>
        </authorList>
    </citation>
    <scope>NUCLEOTIDE SEQUENCE</scope>
    <source>
        <strain evidence="1">Dsil-2018</strain>
    </source>
</reference>
<dbReference type="EMBL" id="CM023471">
    <property type="protein sequence ID" value="KAH7966280.1"/>
    <property type="molecule type" value="Genomic_DNA"/>
</dbReference>
<proteinExistence type="predicted"/>
<organism evidence="1 2">
    <name type="scientific">Dermacentor silvarum</name>
    <name type="common">Tick</name>
    <dbReference type="NCBI Taxonomy" id="543639"/>
    <lineage>
        <taxon>Eukaryota</taxon>
        <taxon>Metazoa</taxon>
        <taxon>Ecdysozoa</taxon>
        <taxon>Arthropoda</taxon>
        <taxon>Chelicerata</taxon>
        <taxon>Arachnida</taxon>
        <taxon>Acari</taxon>
        <taxon>Parasitiformes</taxon>
        <taxon>Ixodida</taxon>
        <taxon>Ixodoidea</taxon>
        <taxon>Ixodidae</taxon>
        <taxon>Rhipicephalinae</taxon>
        <taxon>Dermacentor</taxon>
    </lineage>
</organism>
<dbReference type="Proteomes" id="UP000821865">
    <property type="component" value="Chromosome 2"/>
</dbReference>
<keyword evidence="2" id="KW-1185">Reference proteome</keyword>
<evidence type="ECO:0000313" key="1">
    <source>
        <dbReference type="EMBL" id="KAH7966280.1"/>
    </source>
</evidence>